<proteinExistence type="predicted"/>
<dbReference type="KEGG" id="fin:KQS_12940"/>
<dbReference type="InterPro" id="IPR051783">
    <property type="entry name" value="NAD(P)-dependent_oxidoreduct"/>
</dbReference>
<dbReference type="RefSeq" id="WP_014389609.1">
    <property type="nucleotide sequence ID" value="NC_017025.1"/>
</dbReference>
<dbReference type="EMBL" id="HE774682">
    <property type="protein sequence ID" value="CCG54491.1"/>
    <property type="molecule type" value="Genomic_DNA"/>
</dbReference>
<reference evidence="1 2" key="1">
    <citation type="journal article" date="2012" name="J. Bacteriol.">
        <title>Complete Genome Sequence of Flavobacterium indicum GPSTA100-9T, Isolated from Warm Spring Water.</title>
        <authorList>
            <person name="Barbier P."/>
            <person name="Houel A."/>
            <person name="Loux V."/>
            <person name="Poulain J."/>
            <person name="Bernardet J.F."/>
            <person name="Touchon M."/>
            <person name="Duchaud E."/>
        </authorList>
    </citation>
    <scope>NUCLEOTIDE SEQUENCE [LARGE SCALE GENOMIC DNA]</scope>
    <source>
        <strain evidence="2">DSM 17447 / CIP 109464 / GPTSA100-9</strain>
    </source>
</reference>
<dbReference type="Proteomes" id="UP000007599">
    <property type="component" value="Chromosome I"/>
</dbReference>
<reference evidence="2" key="2">
    <citation type="submission" date="2012-03" db="EMBL/GenBank/DDBJ databases">
        <title>Complete genome sequence of Flavobacterium indicum GPTSA100-9T, isolated from warm spring water.</title>
        <authorList>
            <person name="Barbier P."/>
            <person name="Houel A."/>
            <person name="Loux V."/>
            <person name="Poulain J."/>
            <person name="Bernardet J.-F."/>
            <person name="Touchon M."/>
            <person name="Duchaud E."/>
        </authorList>
    </citation>
    <scope>NUCLEOTIDE SEQUENCE [LARGE SCALE GENOMIC DNA]</scope>
    <source>
        <strain evidence="2">DSM 17447 / CIP 109464 / GPTSA100-9</strain>
    </source>
</reference>
<dbReference type="PANTHER" id="PTHR48079">
    <property type="entry name" value="PROTEIN YEEZ"/>
    <property type="match status" value="1"/>
</dbReference>
<dbReference type="eggNOG" id="COG0451">
    <property type="taxonomic scope" value="Bacteria"/>
</dbReference>
<evidence type="ECO:0000313" key="1">
    <source>
        <dbReference type="EMBL" id="CCG54491.1"/>
    </source>
</evidence>
<keyword evidence="2" id="KW-1185">Reference proteome</keyword>
<dbReference type="CDD" id="cd05266">
    <property type="entry name" value="SDR_a4"/>
    <property type="match status" value="1"/>
</dbReference>
<evidence type="ECO:0000313" key="2">
    <source>
        <dbReference type="Proteomes" id="UP000007599"/>
    </source>
</evidence>
<protein>
    <submittedName>
        <fullName evidence="1">Putative enzyme of sugar metabolism YeeZ</fullName>
    </submittedName>
</protein>
<dbReference type="OrthoDB" id="751203at2"/>
<dbReference type="HOGENOM" id="CLU_007383_11_1_10"/>
<dbReference type="GO" id="GO:0005737">
    <property type="term" value="C:cytoplasm"/>
    <property type="evidence" value="ECO:0007669"/>
    <property type="project" value="TreeGrafter"/>
</dbReference>
<dbReference type="AlphaFoldDB" id="H8XRQ7"/>
<sequence length="267" mass="29995">MNISLLGCGWLGLPLAQHLIATGHVVKGSTTSIDKKEVLKSISIEPFLIVLKEDKFEGDMSNFLHQSEILIIDIPPKLRGLVKENFVQKIKNLIPYIEQSTIKKVLFISSTSVYADTENLPYITEETIPNPDTESGKQLYEVEQLLQNNNKFETTILRFGGLIGVNRNPINMLAGRTDVANPEAPINFIHQTDCIGVIEAILNQNSWNEIYNAVGLDHILRKEYYTSKAKELGLTPPQFNYENTSVGKYVLNAKIKNKLGYTFKVEA</sequence>
<dbReference type="STRING" id="1094466.KQS_12940"/>
<dbReference type="PANTHER" id="PTHR48079:SF6">
    <property type="entry name" value="NAD(P)-BINDING DOMAIN-CONTAINING PROTEIN-RELATED"/>
    <property type="match status" value="1"/>
</dbReference>
<accession>H8XRQ7</accession>
<gene>
    <name evidence="1" type="primary">yeeZ</name>
    <name evidence="1" type="ordered locus">KQS_12940</name>
</gene>
<name>H8XRQ7_FLAIG</name>
<dbReference type="PATRIC" id="fig|1094466.5.peg.2530"/>
<dbReference type="GO" id="GO:0004029">
    <property type="term" value="F:aldehyde dehydrogenase (NAD+) activity"/>
    <property type="evidence" value="ECO:0007669"/>
    <property type="project" value="TreeGrafter"/>
</dbReference>
<dbReference type="SUPFAM" id="SSF51735">
    <property type="entry name" value="NAD(P)-binding Rossmann-fold domains"/>
    <property type="match status" value="1"/>
</dbReference>
<dbReference type="InterPro" id="IPR036291">
    <property type="entry name" value="NAD(P)-bd_dom_sf"/>
</dbReference>
<organism evidence="1 2">
    <name type="scientific">Flavobacterium indicum (strain DSM 17447 / CIP 109464 / GPTSA100-9)</name>
    <dbReference type="NCBI Taxonomy" id="1094466"/>
    <lineage>
        <taxon>Bacteria</taxon>
        <taxon>Pseudomonadati</taxon>
        <taxon>Bacteroidota</taxon>
        <taxon>Flavobacteriia</taxon>
        <taxon>Flavobacteriales</taxon>
        <taxon>Flavobacteriaceae</taxon>
        <taxon>Flavobacterium</taxon>
    </lineage>
</organism>
<dbReference type="Gene3D" id="3.40.50.720">
    <property type="entry name" value="NAD(P)-binding Rossmann-like Domain"/>
    <property type="match status" value="1"/>
</dbReference>